<organism evidence="1 2">
    <name type="scientific">Planococcus shenhongbingii</name>
    <dbReference type="NCBI Taxonomy" id="3058398"/>
    <lineage>
        <taxon>Bacteria</taxon>
        <taxon>Bacillati</taxon>
        <taxon>Bacillota</taxon>
        <taxon>Bacilli</taxon>
        <taxon>Bacillales</taxon>
        <taxon>Caryophanaceae</taxon>
        <taxon>Planococcus</taxon>
    </lineage>
</organism>
<sequence length="51" mass="5673">MDNKDIADICKRFKLDTDSLKIADIHNVYIQQESMASKATASDSSHLCVAM</sequence>
<gene>
    <name evidence="1" type="ORF">QWY13_08190</name>
</gene>
<dbReference type="EMBL" id="JAUJWU010000001">
    <property type="protein sequence ID" value="MDN7245479.1"/>
    <property type="molecule type" value="Genomic_DNA"/>
</dbReference>
<protein>
    <submittedName>
        <fullName evidence="1">Uncharacterized protein</fullName>
    </submittedName>
</protein>
<evidence type="ECO:0000313" key="2">
    <source>
        <dbReference type="Proteomes" id="UP001172142"/>
    </source>
</evidence>
<proteinExistence type="predicted"/>
<evidence type="ECO:0000313" key="1">
    <source>
        <dbReference type="EMBL" id="MDN7245479.1"/>
    </source>
</evidence>
<dbReference type="Proteomes" id="UP001172142">
    <property type="component" value="Unassembled WGS sequence"/>
</dbReference>
<dbReference type="RefSeq" id="WP_301856004.1">
    <property type="nucleotide sequence ID" value="NZ_JAUJWU010000001.1"/>
</dbReference>
<reference evidence="1 2" key="1">
    <citation type="submission" date="2023-07" db="EMBL/GenBank/DDBJ databases">
        <title>Novel species in genus Planococcus.</title>
        <authorList>
            <person name="Ning S."/>
        </authorList>
    </citation>
    <scope>NUCLEOTIDE SEQUENCE [LARGE SCALE GENOMIC DNA]</scope>
    <source>
        <strain evidence="1 2">N017</strain>
    </source>
</reference>
<keyword evidence="2" id="KW-1185">Reference proteome</keyword>
<accession>A0ABT8NCQ7</accession>
<comment type="caution">
    <text evidence="1">The sequence shown here is derived from an EMBL/GenBank/DDBJ whole genome shotgun (WGS) entry which is preliminary data.</text>
</comment>
<name>A0ABT8NCQ7_9BACL</name>